<organism evidence="2 3">
    <name type="scientific">Seminavis robusta</name>
    <dbReference type="NCBI Taxonomy" id="568900"/>
    <lineage>
        <taxon>Eukaryota</taxon>
        <taxon>Sar</taxon>
        <taxon>Stramenopiles</taxon>
        <taxon>Ochrophyta</taxon>
        <taxon>Bacillariophyta</taxon>
        <taxon>Bacillariophyceae</taxon>
        <taxon>Bacillariophycidae</taxon>
        <taxon>Naviculales</taxon>
        <taxon>Naviculaceae</taxon>
        <taxon>Seminavis</taxon>
    </lineage>
</organism>
<dbReference type="AlphaFoldDB" id="A0A9N8HVH7"/>
<comment type="caution">
    <text evidence="2">The sequence shown here is derived from an EMBL/GenBank/DDBJ whole genome shotgun (WGS) entry which is preliminary data.</text>
</comment>
<feature type="chain" id="PRO_5040293895" evidence="1">
    <location>
        <begin position="23"/>
        <end position="638"/>
    </location>
</feature>
<evidence type="ECO:0000256" key="1">
    <source>
        <dbReference type="SAM" id="SignalP"/>
    </source>
</evidence>
<name>A0A9N8HVH7_9STRA</name>
<dbReference type="Pfam" id="PF10092">
    <property type="entry name" value="DUF2330"/>
    <property type="match status" value="1"/>
</dbReference>
<keyword evidence="3" id="KW-1185">Reference proteome</keyword>
<feature type="signal peptide" evidence="1">
    <location>
        <begin position="1"/>
        <end position="22"/>
    </location>
</feature>
<reference evidence="2" key="1">
    <citation type="submission" date="2020-06" db="EMBL/GenBank/DDBJ databases">
        <authorList>
            <consortium name="Plant Systems Biology data submission"/>
        </authorList>
    </citation>
    <scope>NUCLEOTIDE SEQUENCE</scope>
    <source>
        <strain evidence="2">D6</strain>
    </source>
</reference>
<keyword evidence="1" id="KW-0732">Signal</keyword>
<accession>A0A9N8HVH7</accession>
<evidence type="ECO:0000313" key="3">
    <source>
        <dbReference type="Proteomes" id="UP001153069"/>
    </source>
</evidence>
<evidence type="ECO:0000313" key="2">
    <source>
        <dbReference type="EMBL" id="CAB9527142.1"/>
    </source>
</evidence>
<protein>
    <submittedName>
        <fullName evidence="2">Uncharacterized protein conserved in bacteria (DUF2330)</fullName>
    </submittedName>
</protein>
<gene>
    <name evidence="2" type="ORF">SEMRO_1947_G307180.1</name>
</gene>
<dbReference type="EMBL" id="CAICTM010001945">
    <property type="protein sequence ID" value="CAB9527142.1"/>
    <property type="molecule type" value="Genomic_DNA"/>
</dbReference>
<dbReference type="Proteomes" id="UP001153069">
    <property type="component" value="Unassembled WGS sequence"/>
</dbReference>
<proteinExistence type="predicted"/>
<sequence>MKRTCCFCLALLLPATVHVAQAVGGFFGVGNATETLQNGQSIAFGVEGNDVTVVYQIRYGGDHPGETVYDLEPREFSWVIPVPNRPTKVDVGSELLFQELHKGTKPEFVLDVRRGPDAASFGDTLPCGSRVEYTPEWCNDGDPRIPQFSASSSRNSPLVETAGPYEYVILEGGPNADPTQVLRYLRINGYTRSEGADALLNFYAKQGYAFIVLRLRGRDVGEIQPLVVTYPQNEEPEMGISISLRKPAATIPFQMASTSIATDWQFQPIHVYALGTARAVPLNFLEVELDDAQADWLETGACFIQQTPLGSSDVDDCFFKDYLDRFEEATMELANHSFVTEYAGSSDFVANQLFINLTANEIENAASWEEFSGCCRHRLPDTELVETILSRFGYDSLFNDDPPEWNATGLAWEIDDRVLQPAIQAQAWVDQFPYLTRMFARLSTETLSKDAFFTFNSALPPVDNVHQATAVAHCGDNGTVVIVVPDDQSTDGNPACGSGLELGLLLNEVQDPKKSKAIKVTAWGFEIDAPVEVYRLLDGTFDYDEVAVAISYGDSLVPDQTIPEYLSQEPELLEEAARPLAQHQEQLDAAISKSSASDGFNVKKNSPSEPILATSSTPHPLCLCSVFVAVVACLVANL</sequence>
<dbReference type="InterPro" id="IPR019283">
    <property type="entry name" value="DUF2330"/>
</dbReference>